<dbReference type="NCBIfam" id="NF010327">
    <property type="entry name" value="PRK13763.1-2"/>
    <property type="match status" value="1"/>
</dbReference>
<dbReference type="Pfam" id="PF00013">
    <property type="entry name" value="KH_1"/>
    <property type="match status" value="1"/>
</dbReference>
<evidence type="ECO:0000259" key="3">
    <source>
        <dbReference type="SMART" id="SM00322"/>
    </source>
</evidence>
<dbReference type="CDD" id="cd22389">
    <property type="entry name" value="KH-I_Dim2p_like_rpt1"/>
    <property type="match status" value="1"/>
</dbReference>
<dbReference type="InterPro" id="IPR004087">
    <property type="entry name" value="KH_dom"/>
</dbReference>
<dbReference type="AlphaFoldDB" id="A0A0U2V5T4"/>
<sequence>MPETDYLKIPQNRVGALIGPNGEVKKSIEKLTGTILDIDSDDGTVYITPREDMEDPLGVWNANHIVKAIARGFNPEVAKKLIHDDIYLEIMKLPLYIGKSKKALARYKGRIIGKNGKTRELITELAEVDMAVYGKTVSLIGEMDNVMVAKEAVEMLLNGSRHKTVYAFLENKKETLKLKEFKDLVGIHDDKIEFKDGIEFDEETLE</sequence>
<dbReference type="PANTHER" id="PTHR12826">
    <property type="entry name" value="RIBONUCLEASE Y"/>
    <property type="match status" value="1"/>
</dbReference>
<keyword evidence="1 2" id="KW-0694">RNA-binding</keyword>
<dbReference type="NCBIfam" id="TIGR03665">
    <property type="entry name" value="arCOG04150"/>
    <property type="match status" value="1"/>
</dbReference>
<dbReference type="SMART" id="SM00322">
    <property type="entry name" value="KH"/>
    <property type="match status" value="2"/>
</dbReference>
<dbReference type="PATRIC" id="fig|230361.4.peg.1980"/>
<evidence type="ECO:0000256" key="2">
    <source>
        <dbReference type="PROSITE-ProRule" id="PRU00117"/>
    </source>
</evidence>
<protein>
    <submittedName>
        <fullName evidence="4">RNA-binding protein</fullName>
    </submittedName>
</protein>
<feature type="domain" description="K Homology" evidence="3">
    <location>
        <begin position="87"/>
        <end position="158"/>
    </location>
</feature>
<dbReference type="CDD" id="cd22390">
    <property type="entry name" value="KH-I_Dim2p_like_rpt2"/>
    <property type="match status" value="1"/>
</dbReference>
<organism evidence="4 5">
    <name type="scientific">Methanobrevibacter millerae</name>
    <dbReference type="NCBI Taxonomy" id="230361"/>
    <lineage>
        <taxon>Archaea</taxon>
        <taxon>Methanobacteriati</taxon>
        <taxon>Methanobacteriota</taxon>
        <taxon>Methanomada group</taxon>
        <taxon>Methanobacteria</taxon>
        <taxon>Methanobacteriales</taxon>
        <taxon>Methanobacteriaceae</taxon>
        <taxon>Methanobrevibacter</taxon>
    </lineage>
</organism>
<evidence type="ECO:0000313" key="5">
    <source>
        <dbReference type="Proteomes" id="UP000067738"/>
    </source>
</evidence>
<dbReference type="Proteomes" id="UP000067738">
    <property type="component" value="Chromosome"/>
</dbReference>
<evidence type="ECO:0000256" key="1">
    <source>
        <dbReference type="ARBA" id="ARBA00022884"/>
    </source>
</evidence>
<dbReference type="InterPro" id="IPR004088">
    <property type="entry name" value="KH_dom_type_1"/>
</dbReference>
<dbReference type="SUPFAM" id="SSF54791">
    <property type="entry name" value="Eukaryotic type KH-domain (KH-domain type I)"/>
    <property type="match status" value="2"/>
</dbReference>
<dbReference type="EMBL" id="CP011266">
    <property type="protein sequence ID" value="ALT69682.1"/>
    <property type="molecule type" value="Genomic_DNA"/>
</dbReference>
<dbReference type="KEGG" id="mmil:sm9_1916"/>
<feature type="domain" description="K Homology" evidence="3">
    <location>
        <begin position="1"/>
        <end position="71"/>
    </location>
</feature>
<evidence type="ECO:0000313" key="4">
    <source>
        <dbReference type="EMBL" id="ALT69682.1"/>
    </source>
</evidence>
<dbReference type="InterPro" id="IPR036612">
    <property type="entry name" value="KH_dom_type_1_sf"/>
</dbReference>
<keyword evidence="5" id="KW-1185">Reference proteome</keyword>
<dbReference type="PANTHER" id="PTHR12826:SF13">
    <property type="entry name" value="RNA-BINDING PROTEIN PNO1"/>
    <property type="match status" value="1"/>
</dbReference>
<accession>A0A0U2V5T4</accession>
<dbReference type="Pfam" id="PF22891">
    <property type="entry name" value="KH_PNO1_2nd"/>
    <property type="match status" value="1"/>
</dbReference>
<dbReference type="OrthoDB" id="7870at2157"/>
<reference evidence="4 5" key="1">
    <citation type="submission" date="2015-04" db="EMBL/GenBank/DDBJ databases">
        <title>The complete genome sequence of the rumen methanogen Methanobrevibacter millerae SM9.</title>
        <authorList>
            <person name="Leahy S.C."/>
            <person name="Kelly W.J."/>
            <person name="Pacheco D.M."/>
            <person name="Li D."/>
            <person name="Altermann E."/>
            <person name="Attwood G.T."/>
        </authorList>
    </citation>
    <scope>NUCLEOTIDE SEQUENCE [LARGE SCALE GENOMIC DNA]</scope>
    <source>
        <strain evidence="4 5">SM9</strain>
    </source>
</reference>
<gene>
    <name evidence="4" type="ORF">sm9_1916</name>
</gene>
<dbReference type="InterPro" id="IPR019964">
    <property type="entry name" value="KH_domain_protein_archaea"/>
</dbReference>
<dbReference type="PROSITE" id="PS50084">
    <property type="entry name" value="KH_TYPE_1"/>
    <property type="match status" value="1"/>
</dbReference>
<dbReference type="InterPro" id="IPR055211">
    <property type="entry name" value="KH_PNO1_2nd"/>
</dbReference>
<dbReference type="GO" id="GO:0003723">
    <property type="term" value="F:RNA binding"/>
    <property type="evidence" value="ECO:0007669"/>
    <property type="project" value="UniProtKB-UniRule"/>
</dbReference>
<dbReference type="RefSeq" id="WP_058739901.1">
    <property type="nucleotide sequence ID" value="NZ_CP011266.1"/>
</dbReference>
<proteinExistence type="predicted"/>
<dbReference type="Gene3D" id="3.30.1370.10">
    <property type="entry name" value="K Homology domain, type 1"/>
    <property type="match status" value="2"/>
</dbReference>
<dbReference type="GeneID" id="26736870"/>
<name>A0A0U2V5T4_9EURY</name>